<protein>
    <submittedName>
        <fullName evidence="2">Uncharacterized protein</fullName>
    </submittedName>
</protein>
<evidence type="ECO:0000313" key="2">
    <source>
        <dbReference type="EMBL" id="GAU47414.1"/>
    </source>
</evidence>
<evidence type="ECO:0000256" key="1">
    <source>
        <dbReference type="SAM" id="MobiDB-lite"/>
    </source>
</evidence>
<feature type="compositionally biased region" description="Pro residues" evidence="1">
    <location>
        <begin position="41"/>
        <end position="51"/>
    </location>
</feature>
<proteinExistence type="predicted"/>
<sequence length="264" mass="29116">MAGGNHRKTRWESNSSAITIIPTKSPPDPKSKPNTNIPNPNSKPNPNPSPKLPNDHPALIPFQFPEPGPPPPPAYGFHMLERRTIILADGSVRSYFALPPDYQDLAPQPRPPHPLDRFEFPPGLFNHADFPNPMEATSGKRKYGEDGRDEFAKQREQLLRNANGFANRVPGGEFPPGPSGPIKRDTMDPVDLRPSKFSRVDGVGSANNANANQSGVKKTFLHYVRLINDNPLLKKSLLENGKQGRVQCVACGSGNNRFGRIYFS</sequence>
<dbReference type="PANTHER" id="PTHR46619">
    <property type="entry name" value="RNA RECOGNITION MOTIF XS DOMAIN PROTEIN-RELATED"/>
    <property type="match status" value="1"/>
</dbReference>
<feature type="region of interest" description="Disordered" evidence="1">
    <location>
        <begin position="1"/>
        <end position="76"/>
    </location>
</feature>
<gene>
    <name evidence="2" type="ORF">TSUD_46250</name>
</gene>
<organism evidence="2 3">
    <name type="scientific">Trifolium subterraneum</name>
    <name type="common">Subterranean clover</name>
    <dbReference type="NCBI Taxonomy" id="3900"/>
    <lineage>
        <taxon>Eukaryota</taxon>
        <taxon>Viridiplantae</taxon>
        <taxon>Streptophyta</taxon>
        <taxon>Embryophyta</taxon>
        <taxon>Tracheophyta</taxon>
        <taxon>Spermatophyta</taxon>
        <taxon>Magnoliopsida</taxon>
        <taxon>eudicotyledons</taxon>
        <taxon>Gunneridae</taxon>
        <taxon>Pentapetalae</taxon>
        <taxon>rosids</taxon>
        <taxon>fabids</taxon>
        <taxon>Fabales</taxon>
        <taxon>Fabaceae</taxon>
        <taxon>Papilionoideae</taxon>
        <taxon>50 kb inversion clade</taxon>
        <taxon>NPAAA clade</taxon>
        <taxon>Hologalegina</taxon>
        <taxon>IRL clade</taxon>
        <taxon>Trifolieae</taxon>
        <taxon>Trifolium</taxon>
    </lineage>
</organism>
<dbReference type="OrthoDB" id="1915348at2759"/>
<feature type="region of interest" description="Disordered" evidence="1">
    <location>
        <begin position="165"/>
        <end position="184"/>
    </location>
</feature>
<feature type="compositionally biased region" description="Pro residues" evidence="1">
    <location>
        <begin position="64"/>
        <end position="74"/>
    </location>
</feature>
<keyword evidence="3" id="KW-1185">Reference proteome</keyword>
<feature type="region of interest" description="Disordered" evidence="1">
    <location>
        <begin position="128"/>
        <end position="147"/>
    </location>
</feature>
<evidence type="ECO:0000313" key="3">
    <source>
        <dbReference type="Proteomes" id="UP000242715"/>
    </source>
</evidence>
<dbReference type="AlphaFoldDB" id="A0A2Z6NT64"/>
<reference evidence="3" key="1">
    <citation type="journal article" date="2017" name="Front. Plant Sci.">
        <title>Climate Clever Clovers: New Paradigm to Reduce the Environmental Footprint of Ruminants by Breeding Low Methanogenic Forages Utilizing Haplotype Variation.</title>
        <authorList>
            <person name="Kaur P."/>
            <person name="Appels R."/>
            <person name="Bayer P.E."/>
            <person name="Keeble-Gagnere G."/>
            <person name="Wang J."/>
            <person name="Hirakawa H."/>
            <person name="Shirasawa K."/>
            <person name="Vercoe P."/>
            <person name="Stefanova K."/>
            <person name="Durmic Z."/>
            <person name="Nichols P."/>
            <person name="Revell C."/>
            <person name="Isobe S.N."/>
            <person name="Edwards D."/>
            <person name="Erskine W."/>
        </authorList>
    </citation>
    <scope>NUCLEOTIDE SEQUENCE [LARGE SCALE GENOMIC DNA]</scope>
    <source>
        <strain evidence="3">cv. Daliak</strain>
    </source>
</reference>
<name>A0A2Z6NT64_TRISU</name>
<dbReference type="PANTHER" id="PTHR46619:SF3">
    <property type="entry name" value="RNA RECOGNITION MOTIF XS DOMAIN PROTEIN"/>
    <property type="match status" value="1"/>
</dbReference>
<accession>A0A2Z6NT64</accession>
<dbReference type="EMBL" id="DF974312">
    <property type="protein sequence ID" value="GAU47414.1"/>
    <property type="molecule type" value="Genomic_DNA"/>
</dbReference>
<dbReference type="Proteomes" id="UP000242715">
    <property type="component" value="Unassembled WGS sequence"/>
</dbReference>